<protein>
    <recommendedName>
        <fullName evidence="4">t-SNARE coiled-coil homology domain-containing protein</fullName>
    </recommendedName>
</protein>
<dbReference type="PANTHER" id="PTHR19957:SF30">
    <property type="entry name" value="SYNTAXIN-11"/>
    <property type="match status" value="1"/>
</dbReference>
<keyword evidence="2" id="KW-0175">Coiled coil</keyword>
<organism evidence="5 6">
    <name type="scientific">Gadus morhua</name>
    <name type="common">Atlantic cod</name>
    <dbReference type="NCBI Taxonomy" id="8049"/>
    <lineage>
        <taxon>Eukaryota</taxon>
        <taxon>Metazoa</taxon>
        <taxon>Chordata</taxon>
        <taxon>Craniata</taxon>
        <taxon>Vertebrata</taxon>
        <taxon>Euteleostomi</taxon>
        <taxon>Actinopterygii</taxon>
        <taxon>Neopterygii</taxon>
        <taxon>Teleostei</taxon>
        <taxon>Neoteleostei</taxon>
        <taxon>Acanthomorphata</taxon>
        <taxon>Zeiogadaria</taxon>
        <taxon>Gadariae</taxon>
        <taxon>Gadiformes</taxon>
        <taxon>Gadoidei</taxon>
        <taxon>Gadidae</taxon>
        <taxon>Gadus</taxon>
    </lineage>
</organism>
<dbReference type="GO" id="GO:0031629">
    <property type="term" value="P:synaptic vesicle fusion to presynaptic active zone membrane"/>
    <property type="evidence" value="ECO:0007669"/>
    <property type="project" value="TreeGrafter"/>
</dbReference>
<evidence type="ECO:0000256" key="1">
    <source>
        <dbReference type="ARBA" id="ARBA00009063"/>
    </source>
</evidence>
<dbReference type="PROSITE" id="PS00914">
    <property type="entry name" value="SYNTAXIN"/>
    <property type="match status" value="1"/>
</dbReference>
<keyword evidence="6" id="KW-1185">Reference proteome</keyword>
<reference evidence="5" key="2">
    <citation type="submission" date="2025-09" db="UniProtKB">
        <authorList>
            <consortium name="Ensembl"/>
        </authorList>
    </citation>
    <scope>IDENTIFICATION</scope>
</reference>
<evidence type="ECO:0000256" key="2">
    <source>
        <dbReference type="ARBA" id="ARBA00023054"/>
    </source>
</evidence>
<dbReference type="PANTHER" id="PTHR19957">
    <property type="entry name" value="SYNTAXIN"/>
    <property type="match status" value="1"/>
</dbReference>
<dbReference type="SMART" id="SM00397">
    <property type="entry name" value="t_SNARE"/>
    <property type="match status" value="1"/>
</dbReference>
<dbReference type="Proteomes" id="UP000694546">
    <property type="component" value="Chromosome 21"/>
</dbReference>
<dbReference type="InterPro" id="IPR006011">
    <property type="entry name" value="Syntaxin_N"/>
</dbReference>
<dbReference type="GO" id="GO:0005484">
    <property type="term" value="F:SNAP receptor activity"/>
    <property type="evidence" value="ECO:0007669"/>
    <property type="project" value="InterPro"/>
</dbReference>
<dbReference type="InterPro" id="IPR010989">
    <property type="entry name" value="SNARE"/>
</dbReference>
<dbReference type="InterPro" id="IPR045242">
    <property type="entry name" value="Syntaxin"/>
</dbReference>
<evidence type="ECO:0000256" key="3">
    <source>
        <dbReference type="RuleBase" id="RU003858"/>
    </source>
</evidence>
<dbReference type="Gene3D" id="1.20.5.110">
    <property type="match status" value="1"/>
</dbReference>
<dbReference type="AlphaFoldDB" id="A0A8C5AMW6"/>
<dbReference type="InterPro" id="IPR006012">
    <property type="entry name" value="Syntaxin/epimorphin_CS"/>
</dbReference>
<dbReference type="CDD" id="cd15848">
    <property type="entry name" value="SNARE_syntaxin1-like"/>
    <property type="match status" value="1"/>
</dbReference>
<dbReference type="PROSITE" id="PS50192">
    <property type="entry name" value="T_SNARE"/>
    <property type="match status" value="1"/>
</dbReference>
<dbReference type="Gene3D" id="1.20.58.70">
    <property type="match status" value="1"/>
</dbReference>
<comment type="similarity">
    <text evidence="1 3">Belongs to the syntaxin family.</text>
</comment>
<dbReference type="OMA" id="QCCPCLP"/>
<dbReference type="Ensembl" id="ENSGMOT00000074928.1">
    <property type="protein sequence ID" value="ENSGMOP00000034702.1"/>
    <property type="gene ID" value="ENSGMOG00000026189.1"/>
</dbReference>
<dbReference type="GO" id="GO:0031201">
    <property type="term" value="C:SNARE complex"/>
    <property type="evidence" value="ECO:0007669"/>
    <property type="project" value="TreeGrafter"/>
</dbReference>
<dbReference type="GeneTree" id="ENSGT01050000244948"/>
<name>A0A8C5AMW6_GADMO</name>
<dbReference type="SUPFAM" id="SSF47661">
    <property type="entry name" value="t-snare proteins"/>
    <property type="match status" value="1"/>
</dbReference>
<evidence type="ECO:0000259" key="4">
    <source>
        <dbReference type="PROSITE" id="PS50192"/>
    </source>
</evidence>
<dbReference type="GO" id="GO:0048278">
    <property type="term" value="P:vesicle docking"/>
    <property type="evidence" value="ECO:0007669"/>
    <property type="project" value="TreeGrafter"/>
</dbReference>
<dbReference type="GO" id="GO:0008021">
    <property type="term" value="C:synaptic vesicle"/>
    <property type="evidence" value="ECO:0007669"/>
    <property type="project" value="TreeGrafter"/>
</dbReference>
<evidence type="ECO:0000313" key="6">
    <source>
        <dbReference type="Proteomes" id="UP000694546"/>
    </source>
</evidence>
<dbReference type="GO" id="GO:0006886">
    <property type="term" value="P:intracellular protein transport"/>
    <property type="evidence" value="ECO:0007669"/>
    <property type="project" value="InterPro"/>
</dbReference>
<sequence length="338" mass="38704">MIGITITKTQVSFSNAVHHLVTPGNTANHFNSLQLHFTGRMRDRLEMLQTIREEECDSESELSFPDCDSEQLDFSQEAVVFRDPDDLRGVLKEAHSLRKEVTLLRLEVTRLIRHNERFGTSMRRLTLLKQDSDSIARGIHRRGEALFVRLKALGERSRALEELKGPDAALSRIATGQHCALNRAFKGIMDDYNRAEEMQRVKCRGRLQRQASILGTDISDEQLDEVVEQGGKGWAELSQSLQTDGARTSRLALCDIKGRHRELVELEARIKEVHDLFQNMAMMVEEQGCLINNIENNVGRTQEYVQETNEHIKTAVRFKRKNPFKHCCPCLPCWRPVV</sequence>
<dbReference type="GO" id="GO:0000149">
    <property type="term" value="F:SNARE binding"/>
    <property type="evidence" value="ECO:0007669"/>
    <property type="project" value="TreeGrafter"/>
</dbReference>
<accession>A0A8C5AMW6</accession>
<reference evidence="5" key="1">
    <citation type="submission" date="2025-08" db="UniProtKB">
        <authorList>
            <consortium name="Ensembl"/>
        </authorList>
    </citation>
    <scope>IDENTIFICATION</scope>
</reference>
<dbReference type="Pfam" id="PF00804">
    <property type="entry name" value="Syntaxin"/>
    <property type="match status" value="1"/>
</dbReference>
<dbReference type="GO" id="GO:0048787">
    <property type="term" value="C:presynaptic active zone membrane"/>
    <property type="evidence" value="ECO:0007669"/>
    <property type="project" value="TreeGrafter"/>
</dbReference>
<feature type="domain" description="T-SNARE coiled-coil homology" evidence="4">
    <location>
        <begin position="259"/>
        <end position="315"/>
    </location>
</feature>
<evidence type="ECO:0000313" key="5">
    <source>
        <dbReference type="Ensembl" id="ENSGMOP00000034702.1"/>
    </source>
</evidence>
<dbReference type="InterPro" id="IPR000727">
    <property type="entry name" value="T_SNARE_dom"/>
</dbReference>
<dbReference type="SMART" id="SM00503">
    <property type="entry name" value="SynN"/>
    <property type="match status" value="1"/>
</dbReference>
<proteinExistence type="inferred from homology"/>